<reference evidence="1" key="1">
    <citation type="submission" date="2019-08" db="EMBL/GenBank/DDBJ databases">
        <authorList>
            <person name="Kucharzyk K."/>
            <person name="Murdoch R.W."/>
            <person name="Higgins S."/>
            <person name="Loffler F."/>
        </authorList>
    </citation>
    <scope>NUCLEOTIDE SEQUENCE</scope>
</reference>
<comment type="caution">
    <text evidence="1">The sequence shown here is derived from an EMBL/GenBank/DDBJ whole genome shotgun (WGS) entry which is preliminary data.</text>
</comment>
<sequence>MAAGVHFSFVLRSERQAGCFNAGQRVNVGAQHDGFARLAALDVSDKAIIIWEGGHRNFHFSQTFA</sequence>
<dbReference type="AlphaFoldDB" id="A0A645EK82"/>
<dbReference type="EMBL" id="VSSQ01048133">
    <property type="protein sequence ID" value="MPN02177.1"/>
    <property type="molecule type" value="Genomic_DNA"/>
</dbReference>
<accession>A0A645EK82</accession>
<proteinExistence type="predicted"/>
<protein>
    <submittedName>
        <fullName evidence="1">Uncharacterized protein</fullName>
    </submittedName>
</protein>
<evidence type="ECO:0000313" key="1">
    <source>
        <dbReference type="EMBL" id="MPN02177.1"/>
    </source>
</evidence>
<name>A0A645EK82_9ZZZZ</name>
<gene>
    <name evidence="1" type="ORF">SDC9_149391</name>
</gene>
<organism evidence="1">
    <name type="scientific">bioreactor metagenome</name>
    <dbReference type="NCBI Taxonomy" id="1076179"/>
    <lineage>
        <taxon>unclassified sequences</taxon>
        <taxon>metagenomes</taxon>
        <taxon>ecological metagenomes</taxon>
    </lineage>
</organism>